<feature type="compositionally biased region" description="Low complexity" evidence="1">
    <location>
        <begin position="37"/>
        <end position="48"/>
    </location>
</feature>
<dbReference type="STRING" id="3076.A0A2P6TES5"/>
<name>A0A2P6TES5_CHLSO</name>
<proteinExistence type="predicted"/>
<dbReference type="AlphaFoldDB" id="A0A2P6TES5"/>
<organism evidence="2 3">
    <name type="scientific">Chlorella sorokiniana</name>
    <name type="common">Freshwater green alga</name>
    <dbReference type="NCBI Taxonomy" id="3076"/>
    <lineage>
        <taxon>Eukaryota</taxon>
        <taxon>Viridiplantae</taxon>
        <taxon>Chlorophyta</taxon>
        <taxon>core chlorophytes</taxon>
        <taxon>Trebouxiophyceae</taxon>
        <taxon>Chlorellales</taxon>
        <taxon>Chlorellaceae</taxon>
        <taxon>Chlorella clade</taxon>
        <taxon>Chlorella</taxon>
    </lineage>
</organism>
<keyword evidence="3" id="KW-1185">Reference proteome</keyword>
<dbReference type="EMBL" id="LHPG02000019">
    <property type="protein sequence ID" value="PRW32479.1"/>
    <property type="molecule type" value="Genomic_DNA"/>
</dbReference>
<dbReference type="Proteomes" id="UP000239899">
    <property type="component" value="Unassembled WGS sequence"/>
</dbReference>
<dbReference type="OrthoDB" id="275457at2759"/>
<protein>
    <submittedName>
        <fullName evidence="2">NAD-dependent dehydratase</fullName>
    </submittedName>
</protein>
<dbReference type="Gene3D" id="3.40.50.720">
    <property type="entry name" value="NAD(P)-binding Rossmann-like Domain"/>
    <property type="match status" value="1"/>
</dbReference>
<dbReference type="SUPFAM" id="SSF51735">
    <property type="entry name" value="NAD(P)-binding Rossmann-fold domains"/>
    <property type="match status" value="1"/>
</dbReference>
<reference evidence="2 3" key="1">
    <citation type="journal article" date="2018" name="Plant J.">
        <title>Genome sequences of Chlorella sorokiniana UTEX 1602 and Micractinium conductrix SAG 241.80: implications to maltose excretion by a green alga.</title>
        <authorList>
            <person name="Arriola M.B."/>
            <person name="Velmurugan N."/>
            <person name="Zhang Y."/>
            <person name="Plunkett M.H."/>
            <person name="Hondzo H."/>
            <person name="Barney B.M."/>
        </authorList>
    </citation>
    <scope>NUCLEOTIDE SEQUENCE [LARGE SCALE GENOMIC DNA]</scope>
    <source>
        <strain evidence="3">UTEX 1602</strain>
    </source>
</reference>
<feature type="region of interest" description="Disordered" evidence="1">
    <location>
        <begin position="28"/>
        <end position="52"/>
    </location>
</feature>
<dbReference type="InterPro" id="IPR036291">
    <property type="entry name" value="NAD(P)-bd_dom_sf"/>
</dbReference>
<evidence type="ECO:0000313" key="3">
    <source>
        <dbReference type="Proteomes" id="UP000239899"/>
    </source>
</evidence>
<sequence length="290" mass="31195">MHWRGGTPDTVDRDANIALFQEAAATAAGQPPGLPKGVGKSAATAAGADGAGKRGGVERFMLVATYEGREAKASVPMQRAKEAAVEHIEQMAGEYGLSWTIIRPTAYFKDFTDMPWQRMQTQDWILVPGGGDSRYNPIDGAELAGFMADCLLEGKCANEEVRIGGPQVLTFREVIYEAAQAHGKPRSAVRILPLPIALLRLAAPVAWLLGLVWQPAAAVASALRFVIFSTTHDSVGMRYGSRTVADYYRDLAQRAQQRQQQGEWQPLTQQAGASVVQQATGSGRSAKKAA</sequence>
<evidence type="ECO:0000256" key="1">
    <source>
        <dbReference type="SAM" id="MobiDB-lite"/>
    </source>
</evidence>
<accession>A0A2P6TES5</accession>
<gene>
    <name evidence="2" type="ORF">C2E21_8363</name>
</gene>
<evidence type="ECO:0000313" key="2">
    <source>
        <dbReference type="EMBL" id="PRW32479.1"/>
    </source>
</evidence>
<comment type="caution">
    <text evidence="2">The sequence shown here is derived from an EMBL/GenBank/DDBJ whole genome shotgun (WGS) entry which is preliminary data.</text>
</comment>